<dbReference type="GeneID" id="103025114"/>
<reference evidence="3 4" key="1">
    <citation type="submission" date="2021-07" db="EMBL/GenBank/DDBJ databases">
        <authorList>
            <person name="Imarazene B."/>
            <person name="Zahm M."/>
            <person name="Klopp C."/>
            <person name="Cabau C."/>
            <person name="Beille S."/>
            <person name="Jouanno E."/>
            <person name="Castinel A."/>
            <person name="Lluch J."/>
            <person name="Gil L."/>
            <person name="Kuchtly C."/>
            <person name="Lopez Roques C."/>
            <person name="Donnadieu C."/>
            <person name="Parrinello H."/>
            <person name="Journot L."/>
            <person name="Du K."/>
            <person name="Schartl M."/>
            <person name="Retaux S."/>
            <person name="Guiguen Y."/>
        </authorList>
    </citation>
    <scope>NUCLEOTIDE SEQUENCE [LARGE SCALE GENOMIC DNA]</scope>
    <source>
        <strain evidence="3">Pach_M1</strain>
        <tissue evidence="3">Testis</tissue>
    </source>
</reference>
<name>A0A8T2L882_ASTMX</name>
<gene>
    <name evidence="3" type="primary">LRRC20</name>
    <name evidence="3" type="ORF">AMEX_G18324</name>
</gene>
<dbReference type="PROSITE" id="PS51450">
    <property type="entry name" value="LRR"/>
    <property type="match status" value="2"/>
</dbReference>
<dbReference type="InterPro" id="IPR003591">
    <property type="entry name" value="Leu-rich_rpt_typical-subtyp"/>
</dbReference>
<evidence type="ECO:0000256" key="2">
    <source>
        <dbReference type="ARBA" id="ARBA00022737"/>
    </source>
</evidence>
<dbReference type="RefSeq" id="XP_049321019.1">
    <property type="nucleotide sequence ID" value="XM_049465062.1"/>
</dbReference>
<evidence type="ECO:0000313" key="3">
    <source>
        <dbReference type="EMBL" id="KAG9267479.1"/>
    </source>
</evidence>
<dbReference type="RefSeq" id="XP_022524777.2">
    <property type="nucleotide sequence ID" value="XM_022669056.2"/>
</dbReference>
<dbReference type="PANTHER" id="PTHR48051:SF1">
    <property type="entry name" value="RAS SUPPRESSOR PROTEIN 1"/>
    <property type="match status" value="1"/>
</dbReference>
<sequence>MAEAVANVARRINATAEEGRDTLDLSDCKLISFPDGVFKVLRSCTDKIHKITLANNEVKALTNKFFSTFTQLRELDLQGNVLTKLPDAVGNMEHLVSINLSNNKFSEFPERLTAVRTLELINLENNQISELPLERLCEMPALRTVDLRSNPVNLSSNQSPQNFTILT</sequence>
<proteinExistence type="predicted"/>
<accession>A0A8T2L882</accession>
<dbReference type="InterPro" id="IPR032675">
    <property type="entry name" value="LRR_dom_sf"/>
</dbReference>
<dbReference type="Gene3D" id="3.80.10.10">
    <property type="entry name" value="Ribonuclease Inhibitor"/>
    <property type="match status" value="1"/>
</dbReference>
<organism evidence="3 4">
    <name type="scientific">Astyanax mexicanus</name>
    <name type="common">Blind cave fish</name>
    <name type="synonym">Astyanax fasciatus mexicanus</name>
    <dbReference type="NCBI Taxonomy" id="7994"/>
    <lineage>
        <taxon>Eukaryota</taxon>
        <taxon>Metazoa</taxon>
        <taxon>Chordata</taxon>
        <taxon>Craniata</taxon>
        <taxon>Vertebrata</taxon>
        <taxon>Euteleostomi</taxon>
        <taxon>Actinopterygii</taxon>
        <taxon>Neopterygii</taxon>
        <taxon>Teleostei</taxon>
        <taxon>Ostariophysi</taxon>
        <taxon>Characiformes</taxon>
        <taxon>Characoidei</taxon>
        <taxon>Acestrorhamphidae</taxon>
        <taxon>Acestrorhamphinae</taxon>
        <taxon>Astyanax</taxon>
    </lineage>
</organism>
<dbReference type="Pfam" id="PF00560">
    <property type="entry name" value="LRR_1"/>
    <property type="match status" value="1"/>
</dbReference>
<dbReference type="Pfam" id="PF13855">
    <property type="entry name" value="LRR_8"/>
    <property type="match status" value="1"/>
</dbReference>
<dbReference type="PANTHER" id="PTHR48051">
    <property type="match status" value="1"/>
</dbReference>
<dbReference type="AlphaFoldDB" id="A0A8T2L882"/>
<protein>
    <submittedName>
        <fullName evidence="3">Leucine-rich repeat-containing protein 20</fullName>
    </submittedName>
</protein>
<evidence type="ECO:0000256" key="1">
    <source>
        <dbReference type="ARBA" id="ARBA00022614"/>
    </source>
</evidence>
<keyword evidence="2" id="KW-0677">Repeat</keyword>
<dbReference type="GO" id="GO:0005737">
    <property type="term" value="C:cytoplasm"/>
    <property type="evidence" value="ECO:0007669"/>
    <property type="project" value="TreeGrafter"/>
</dbReference>
<dbReference type="SUPFAM" id="SSF52075">
    <property type="entry name" value="Outer arm dynein light chain 1"/>
    <property type="match status" value="1"/>
</dbReference>
<comment type="caution">
    <text evidence="3">The sequence shown here is derived from an EMBL/GenBank/DDBJ whole genome shotgun (WGS) entry which is preliminary data.</text>
</comment>
<dbReference type="EMBL" id="JAICCE010000015">
    <property type="protein sequence ID" value="KAG9267479.1"/>
    <property type="molecule type" value="Genomic_DNA"/>
</dbReference>
<dbReference type="RefSeq" id="XP_022524775.2">
    <property type="nucleotide sequence ID" value="XM_022669054.2"/>
</dbReference>
<evidence type="ECO:0000313" key="4">
    <source>
        <dbReference type="Proteomes" id="UP000752171"/>
    </source>
</evidence>
<dbReference type="InterPro" id="IPR001611">
    <property type="entry name" value="Leu-rich_rpt"/>
</dbReference>
<dbReference type="SMART" id="SM00369">
    <property type="entry name" value="LRR_TYP"/>
    <property type="match status" value="3"/>
</dbReference>
<dbReference type="Proteomes" id="UP000752171">
    <property type="component" value="Unassembled WGS sequence"/>
</dbReference>
<dbReference type="InterPro" id="IPR050216">
    <property type="entry name" value="LRR_domain-containing"/>
</dbReference>
<dbReference type="OrthoDB" id="1060944at2759"/>
<keyword evidence="1" id="KW-0433">Leucine-rich repeat</keyword>